<feature type="transmembrane region" description="Helical" evidence="1">
    <location>
        <begin position="346"/>
        <end position="366"/>
    </location>
</feature>
<keyword evidence="1" id="KW-0812">Transmembrane</keyword>
<protein>
    <recommendedName>
        <fullName evidence="2">YdbS-like PH domain-containing protein</fullName>
    </recommendedName>
</protein>
<proteinExistence type="predicted"/>
<dbReference type="Pfam" id="PF03703">
    <property type="entry name" value="bPH_2"/>
    <property type="match status" value="2"/>
</dbReference>
<dbReference type="PANTHER" id="PTHR34473:SF2">
    <property type="entry name" value="UPF0699 TRANSMEMBRANE PROTEIN YDBT"/>
    <property type="match status" value="1"/>
</dbReference>
<feature type="transmembrane region" description="Helical" evidence="1">
    <location>
        <begin position="172"/>
        <end position="191"/>
    </location>
</feature>
<feature type="transmembrane region" description="Helical" evidence="1">
    <location>
        <begin position="372"/>
        <end position="390"/>
    </location>
</feature>
<keyword evidence="1" id="KW-1133">Transmembrane helix</keyword>
<dbReference type="EMBL" id="NIPR01000025">
    <property type="protein sequence ID" value="PMD69804.1"/>
    <property type="molecule type" value="Genomic_DNA"/>
</dbReference>
<comment type="caution">
    <text evidence="3">The sequence shown here is derived from an EMBL/GenBank/DDBJ whole genome shotgun (WGS) entry which is preliminary data.</text>
</comment>
<sequence>MTSKPRHLHPAALVFFLYQSFKEGILPFIISVIGTTNTKSKDIVVGIGVIFVFFIIVTTLLNYWMFTYQILSDEIVTKSGIFVKKINHVPYDRIQNVMTNQWFFLKPFGLEELKIETASQTEQAEVELKAVPNKLRQEIENLRSDQWNNEQVKEIKQNENTYSITWKDLIKFSLTSSTFLSGLLLIMAMYGKIQRFIDKQIYQTAANEFSHLGSMLLLLIILLILLILYLISALVLISQYYHFTLVEKDGHFEITRGLFQVKRTDISINRIQAIIIKKSFIRTLLGIATIKLVVISNTKENSSDKDVIIMPVIKSGQLKKFMEQFFPDIPFKNGVAVKPRKLTYYYYLRNVTIPVIVIAGVILWLFHLTWVSGILIIIESACWYVPAYLVSRCSKSELIDERFLVLQNSYLMTKQTIYVPKRNIQYIRRKDSIWLNKRKIASLIVNIRSGVGERRFRISYQPQFEINNIVEWYKK</sequence>
<accession>A0A2N7ATL2</accession>
<feature type="domain" description="YdbS-like PH" evidence="2">
    <location>
        <begin position="240"/>
        <end position="307"/>
    </location>
</feature>
<dbReference type="OrthoDB" id="2195155at2"/>
<evidence type="ECO:0000313" key="4">
    <source>
        <dbReference type="Proteomes" id="UP000235649"/>
    </source>
</evidence>
<keyword evidence="1" id="KW-0472">Membrane</keyword>
<feature type="transmembrane region" description="Helical" evidence="1">
    <location>
        <begin position="12"/>
        <end position="31"/>
    </location>
</feature>
<keyword evidence="4" id="KW-1185">Reference proteome</keyword>
<dbReference type="RefSeq" id="WP_102196336.1">
    <property type="nucleotide sequence ID" value="NZ_NIPR01000025.1"/>
</dbReference>
<evidence type="ECO:0000313" key="3">
    <source>
        <dbReference type="EMBL" id="PMD69804.1"/>
    </source>
</evidence>
<feature type="domain" description="YdbS-like PH" evidence="2">
    <location>
        <begin position="63"/>
        <end position="133"/>
    </location>
</feature>
<dbReference type="AlphaFoldDB" id="A0A2N7ATL2"/>
<dbReference type="InterPro" id="IPR005182">
    <property type="entry name" value="YdbS-like_PH"/>
</dbReference>
<organism evidence="3 4">
    <name type="scientific">Companilactobacillus nuruki</name>
    <dbReference type="NCBI Taxonomy" id="1993540"/>
    <lineage>
        <taxon>Bacteria</taxon>
        <taxon>Bacillati</taxon>
        <taxon>Bacillota</taxon>
        <taxon>Bacilli</taxon>
        <taxon>Lactobacillales</taxon>
        <taxon>Lactobacillaceae</taxon>
        <taxon>Companilactobacillus</taxon>
    </lineage>
</organism>
<dbReference type="InterPro" id="IPR014529">
    <property type="entry name" value="UCP026631"/>
</dbReference>
<evidence type="ECO:0000259" key="2">
    <source>
        <dbReference type="Pfam" id="PF03703"/>
    </source>
</evidence>
<evidence type="ECO:0000256" key="1">
    <source>
        <dbReference type="SAM" id="Phobius"/>
    </source>
</evidence>
<feature type="transmembrane region" description="Helical" evidence="1">
    <location>
        <begin position="211"/>
        <end position="237"/>
    </location>
</feature>
<dbReference type="Proteomes" id="UP000235649">
    <property type="component" value="Unassembled WGS sequence"/>
</dbReference>
<feature type="transmembrane region" description="Helical" evidence="1">
    <location>
        <begin position="43"/>
        <end position="64"/>
    </location>
</feature>
<reference evidence="3 4" key="1">
    <citation type="submission" date="2017-05" db="EMBL/GenBank/DDBJ databases">
        <title>Lactobacillus nurukis nov., sp. nov., isolated from nuruk.</title>
        <authorList>
            <person name="Kim S.-J."/>
        </authorList>
    </citation>
    <scope>NUCLEOTIDE SEQUENCE [LARGE SCALE GENOMIC DNA]</scope>
    <source>
        <strain evidence="3 4">SYF10-1a</strain>
    </source>
</reference>
<name>A0A2N7ATL2_9LACO</name>
<dbReference type="PANTHER" id="PTHR34473">
    <property type="entry name" value="UPF0699 TRANSMEMBRANE PROTEIN YDBS"/>
    <property type="match status" value="1"/>
</dbReference>
<dbReference type="PIRSF" id="PIRSF026631">
    <property type="entry name" value="UCP026631"/>
    <property type="match status" value="1"/>
</dbReference>
<gene>
    <name evidence="3" type="ORF">CBP76_07770</name>
</gene>